<feature type="chain" id="PRO_5016996133" description="Fibronectin type-III domain-containing protein" evidence="3">
    <location>
        <begin position="39"/>
        <end position="948"/>
    </location>
</feature>
<accession>A0A383XRP8</accession>
<dbReference type="CDD" id="cd00063">
    <property type="entry name" value="FN3"/>
    <property type="match status" value="1"/>
</dbReference>
<organism evidence="5 6">
    <name type="scientific">Abyssibacter profundi</name>
    <dbReference type="NCBI Taxonomy" id="2182787"/>
    <lineage>
        <taxon>Bacteria</taxon>
        <taxon>Pseudomonadati</taxon>
        <taxon>Pseudomonadota</taxon>
        <taxon>Gammaproteobacteria</taxon>
        <taxon>Chromatiales</taxon>
        <taxon>Oceanococcaceae</taxon>
        <taxon>Abyssibacter</taxon>
    </lineage>
</organism>
<keyword evidence="2" id="KW-0472">Membrane</keyword>
<dbReference type="InterPro" id="IPR003961">
    <property type="entry name" value="FN3_dom"/>
</dbReference>
<dbReference type="PROSITE" id="PS50853">
    <property type="entry name" value="FN3"/>
    <property type="match status" value="1"/>
</dbReference>
<keyword evidence="3" id="KW-0732">Signal</keyword>
<dbReference type="CDD" id="cd15482">
    <property type="entry name" value="Sialidase_non-viral"/>
    <property type="match status" value="1"/>
</dbReference>
<dbReference type="OrthoDB" id="9764969at2"/>
<dbReference type="SUPFAM" id="SSF49265">
    <property type="entry name" value="Fibronectin type III"/>
    <property type="match status" value="1"/>
</dbReference>
<feature type="domain" description="Fibronectin type-III" evidence="4">
    <location>
        <begin position="624"/>
        <end position="716"/>
    </location>
</feature>
<protein>
    <recommendedName>
        <fullName evidence="4">Fibronectin type-III domain-containing protein</fullName>
    </recommendedName>
</protein>
<dbReference type="InterPro" id="IPR013783">
    <property type="entry name" value="Ig-like_fold"/>
</dbReference>
<evidence type="ECO:0000313" key="6">
    <source>
        <dbReference type="Proteomes" id="UP000251800"/>
    </source>
</evidence>
<evidence type="ECO:0000256" key="1">
    <source>
        <dbReference type="SAM" id="MobiDB-lite"/>
    </source>
</evidence>
<comment type="caution">
    <text evidence="5">The sequence shown here is derived from an EMBL/GenBank/DDBJ whole genome shotgun (WGS) entry which is preliminary data.</text>
</comment>
<feature type="signal peptide" evidence="3">
    <location>
        <begin position="1"/>
        <end position="38"/>
    </location>
</feature>
<dbReference type="SUPFAM" id="SSF50939">
    <property type="entry name" value="Sialidases"/>
    <property type="match status" value="1"/>
</dbReference>
<evidence type="ECO:0000259" key="4">
    <source>
        <dbReference type="PROSITE" id="PS50853"/>
    </source>
</evidence>
<dbReference type="EMBL" id="QEQK01000011">
    <property type="protein sequence ID" value="PWN55302.1"/>
    <property type="molecule type" value="Genomic_DNA"/>
</dbReference>
<dbReference type="SMART" id="SM00060">
    <property type="entry name" value="FN3"/>
    <property type="match status" value="1"/>
</dbReference>
<keyword evidence="2" id="KW-0812">Transmembrane</keyword>
<keyword evidence="2" id="KW-1133">Transmembrane helix</keyword>
<dbReference type="InterPro" id="IPR036278">
    <property type="entry name" value="Sialidase_sf"/>
</dbReference>
<keyword evidence="6" id="KW-1185">Reference proteome</keyword>
<feature type="transmembrane region" description="Helical" evidence="2">
    <location>
        <begin position="921"/>
        <end position="943"/>
    </location>
</feature>
<evidence type="ECO:0000256" key="3">
    <source>
        <dbReference type="SAM" id="SignalP"/>
    </source>
</evidence>
<dbReference type="Proteomes" id="UP000251800">
    <property type="component" value="Unassembled WGS sequence"/>
</dbReference>
<evidence type="ECO:0000313" key="5">
    <source>
        <dbReference type="EMBL" id="PWN55302.1"/>
    </source>
</evidence>
<sequence>MFLACAVARIDLGTPMKLIDSRRLLVCAALSISGAALASEPPSHDVTVPTVPGDTITLEWTGVVPAGASGAATNSCIVGSTTVEDGHIVNLTVPEGLYDSVAVTANFTIAWEEAGSDLVLTVNYEGAEAASSDGGTPSETVVLNNPAQGEFDARGCSFAAVVDTPYTGTLTLTAVPLGGGVGSSPEAGTGNAAGLAPRFQTYAPDYPKLGFGMFGGEATMDVNVNTGSLFYIGFLETLRLQLDESTSPAGETWENKSGTLNSKTTSDPILVADRDTGRVFAQQLIVGEGNSLSEFTDDDGETWTPGGGGGIRSGADHQSLGVGPYPADTLIPHPLYPNAVYYCSQDIALVFCSRSDDGGLTFGPGVPIYTLAECQGLHGHVKIAPNGIVYLPVAGCPSPIVDSANSVPAVVVSEDAGVTWEIRPITTAELGSGGHGSDPSVAIADDNTVYYTYMDARNGEPHIVRSLDNGVTWERDVNLGALAGITAAEFPATVAGDGDRAAVAFFGTTFTGDGDPNGEAFPGAWHLYNASTFDGGQTYHVVNVTPNDPVQRGGLCSGGFCRNLLDFFDSVIDPEGRILISYEDGCIGGCPNGSHPTFSDQAVIARQEGGPRMFAAMDPVEPAAPRAPRVEGYRNEVFAYIEWPAPDNGGAEITGYTIYRGTASGSLAVLATTEKQRSFVDEGLDAETTYYYAVEATNAQGSSGLGNELALAMGDNAIDQQAGCALPGIQMAIDRTLEPEAQPPQRDLTGVFVAEPEALPGTLAFNLPTVAAVPPEQGGDRFYVYFDVAPGGERFELRAVGDGLGGVASGVFRQIPDPTTGNLDGVEQIGELTSDSVFNTDGSVTMVVEKALLGIEQGDTLLQIYASTLPGAAGSNILTEEAGYFDYTLVGNDYCSRGGLPVPPVTVTPVDPGTPSGGDQAATGGAGGALGLWLLAGLGGLVLRRRRI</sequence>
<dbReference type="AlphaFoldDB" id="A0A383XRP8"/>
<dbReference type="Gene3D" id="2.60.40.10">
    <property type="entry name" value="Immunoglobulins"/>
    <property type="match status" value="1"/>
</dbReference>
<reference evidence="5 6" key="1">
    <citation type="submission" date="2018-05" db="EMBL/GenBank/DDBJ databases">
        <title>Abyssibacter profundi OUC007T gen. nov., sp. nov, a marine bacterium isolated from seawater of the Mariana Trench.</title>
        <authorList>
            <person name="Zhou S."/>
        </authorList>
    </citation>
    <scope>NUCLEOTIDE SEQUENCE [LARGE SCALE GENOMIC DNA]</scope>
    <source>
        <strain evidence="5 6">OUC007</strain>
    </source>
</reference>
<evidence type="ECO:0000256" key="2">
    <source>
        <dbReference type="SAM" id="Phobius"/>
    </source>
</evidence>
<dbReference type="InterPro" id="IPR036116">
    <property type="entry name" value="FN3_sf"/>
</dbReference>
<gene>
    <name evidence="5" type="ORF">DEH80_12505</name>
</gene>
<dbReference type="Gene3D" id="2.130.10.10">
    <property type="entry name" value="YVTN repeat-like/Quinoprotein amine dehydrogenase"/>
    <property type="match status" value="1"/>
</dbReference>
<proteinExistence type="predicted"/>
<feature type="region of interest" description="Disordered" evidence="1">
    <location>
        <begin position="295"/>
        <end position="318"/>
    </location>
</feature>
<name>A0A383XRP8_9GAMM</name>
<dbReference type="InterPro" id="IPR015943">
    <property type="entry name" value="WD40/YVTN_repeat-like_dom_sf"/>
</dbReference>